<comment type="caution">
    <text evidence="6">The sequence shown here is derived from an EMBL/GenBank/DDBJ whole genome shotgun (WGS) entry which is preliminary data.</text>
</comment>
<feature type="domain" description="NmrA-like" evidence="5">
    <location>
        <begin position="91"/>
        <end position="253"/>
    </location>
</feature>
<dbReference type="SUPFAM" id="SSF51735">
    <property type="entry name" value="NAD(P)-binding Rossmann-fold domains"/>
    <property type="match status" value="1"/>
</dbReference>
<sequence length="292" mass="31304">MTSPHPGNGTVLVLGGTGKTGSRITRLLEASSVPFLAASRSGAGDNGVKFDWMDRATWDLPFGAASPDAPITAVWLIGAPILEMAPLARDFIDLAREKGVRRFVFLSASSVECGGPVHGQVHQYLKELGDAGQIEWAVMRPTWFSENFAETPGHLYTIKAEGKVYSATGDGKVPFVSAEDIAACAVKALTDPEPLNSDLVILGPELLSYADVAAIISSVTGKKVVHENLTQEQLEQRFATFLPPDYSKMLALMDVAIANGSEDRTNDAVLTFTGQQPKPFRETAELSKAAWV</sequence>
<comment type="pathway">
    <text evidence="1">Alkaloid biosynthesis; ergot alkaloid biosynthesis.</text>
</comment>
<keyword evidence="3" id="KW-0017">Alkaloid metabolism</keyword>
<dbReference type="InterPro" id="IPR008030">
    <property type="entry name" value="NmrA-like"/>
</dbReference>
<dbReference type="PANTHER" id="PTHR43162">
    <property type="match status" value="1"/>
</dbReference>
<gene>
    <name evidence="6" type="ORF">NKR23_g11493</name>
</gene>
<dbReference type="InterPro" id="IPR051604">
    <property type="entry name" value="Ergot_Alk_Oxidoreductase"/>
</dbReference>
<dbReference type="InterPro" id="IPR019901">
    <property type="entry name" value="Ergot_alkaloid_biosynthesis"/>
</dbReference>
<proteinExistence type="inferred from homology"/>
<dbReference type="NCBIfam" id="TIGR03649">
    <property type="entry name" value="ergot_EASG"/>
    <property type="match status" value="1"/>
</dbReference>
<accession>A0AA38RJA6</accession>
<evidence type="ECO:0000256" key="2">
    <source>
        <dbReference type="ARBA" id="ARBA00005372"/>
    </source>
</evidence>
<evidence type="ECO:0000256" key="1">
    <source>
        <dbReference type="ARBA" id="ARBA00005107"/>
    </source>
</evidence>
<reference evidence="6" key="1">
    <citation type="submission" date="2022-07" db="EMBL/GenBank/DDBJ databases">
        <title>Fungi with potential for degradation of polypropylene.</title>
        <authorList>
            <person name="Gostincar C."/>
        </authorList>
    </citation>
    <scope>NUCLEOTIDE SEQUENCE</scope>
    <source>
        <strain evidence="6">EXF-13308</strain>
    </source>
</reference>
<dbReference type="Proteomes" id="UP001174694">
    <property type="component" value="Unassembled WGS sequence"/>
</dbReference>
<evidence type="ECO:0000256" key="3">
    <source>
        <dbReference type="ARBA" id="ARBA00022589"/>
    </source>
</evidence>
<evidence type="ECO:0000313" key="6">
    <source>
        <dbReference type="EMBL" id="KAJ9132018.1"/>
    </source>
</evidence>
<dbReference type="EMBL" id="JANBVO010000062">
    <property type="protein sequence ID" value="KAJ9132018.1"/>
    <property type="molecule type" value="Genomic_DNA"/>
</dbReference>
<dbReference type="PANTHER" id="PTHR43162:SF1">
    <property type="entry name" value="PRESTALK A DIFFERENTIATION PROTEIN A"/>
    <property type="match status" value="1"/>
</dbReference>
<dbReference type="Pfam" id="PF05368">
    <property type="entry name" value="NmrA"/>
    <property type="match status" value="1"/>
</dbReference>
<evidence type="ECO:0000256" key="4">
    <source>
        <dbReference type="ARBA" id="ARBA00023002"/>
    </source>
</evidence>
<keyword evidence="7" id="KW-1185">Reference proteome</keyword>
<dbReference type="GO" id="GO:0016491">
    <property type="term" value="F:oxidoreductase activity"/>
    <property type="evidence" value="ECO:0007669"/>
    <property type="project" value="UniProtKB-KW"/>
</dbReference>
<evidence type="ECO:0000313" key="7">
    <source>
        <dbReference type="Proteomes" id="UP001174694"/>
    </source>
</evidence>
<dbReference type="AlphaFoldDB" id="A0AA38RJA6"/>
<comment type="similarity">
    <text evidence="2">Belongs to the fgaFS/easG family.</text>
</comment>
<dbReference type="GO" id="GO:0009820">
    <property type="term" value="P:alkaloid metabolic process"/>
    <property type="evidence" value="ECO:0007669"/>
    <property type="project" value="UniProtKB-KW"/>
</dbReference>
<dbReference type="Gene3D" id="3.40.50.720">
    <property type="entry name" value="NAD(P)-binding Rossmann-like Domain"/>
    <property type="match status" value="1"/>
</dbReference>
<keyword evidence="4" id="KW-0560">Oxidoreductase</keyword>
<dbReference type="Gene3D" id="3.90.25.10">
    <property type="entry name" value="UDP-galactose 4-epimerase, domain 1"/>
    <property type="match status" value="1"/>
</dbReference>
<evidence type="ECO:0000259" key="5">
    <source>
        <dbReference type="Pfam" id="PF05368"/>
    </source>
</evidence>
<protein>
    <submittedName>
        <fullName evidence="6">Festuclavine dehydrogenase</fullName>
    </submittedName>
</protein>
<name>A0AA38RJA6_9PEZI</name>
<dbReference type="InterPro" id="IPR036291">
    <property type="entry name" value="NAD(P)-bd_dom_sf"/>
</dbReference>
<organism evidence="6 7">
    <name type="scientific">Pleurostoma richardsiae</name>
    <dbReference type="NCBI Taxonomy" id="41990"/>
    <lineage>
        <taxon>Eukaryota</taxon>
        <taxon>Fungi</taxon>
        <taxon>Dikarya</taxon>
        <taxon>Ascomycota</taxon>
        <taxon>Pezizomycotina</taxon>
        <taxon>Sordariomycetes</taxon>
        <taxon>Sordariomycetidae</taxon>
        <taxon>Calosphaeriales</taxon>
        <taxon>Pleurostomataceae</taxon>
        <taxon>Pleurostoma</taxon>
    </lineage>
</organism>